<feature type="compositionally biased region" description="Basic and acidic residues" evidence="1">
    <location>
        <begin position="28"/>
        <end position="37"/>
    </location>
</feature>
<protein>
    <submittedName>
        <fullName evidence="2">Uncharacterized protein</fullName>
    </submittedName>
</protein>
<keyword evidence="3" id="KW-1185">Reference proteome</keyword>
<comment type="caution">
    <text evidence="2">The sequence shown here is derived from an EMBL/GenBank/DDBJ whole genome shotgun (WGS) entry which is preliminary data.</text>
</comment>
<feature type="region of interest" description="Disordered" evidence="1">
    <location>
        <begin position="1"/>
        <end position="140"/>
    </location>
</feature>
<evidence type="ECO:0000313" key="3">
    <source>
        <dbReference type="Proteomes" id="UP000823388"/>
    </source>
</evidence>
<feature type="compositionally biased region" description="Basic residues" evidence="1">
    <location>
        <begin position="106"/>
        <end position="118"/>
    </location>
</feature>
<dbReference type="Proteomes" id="UP000823388">
    <property type="component" value="Chromosome 8K"/>
</dbReference>
<evidence type="ECO:0000256" key="1">
    <source>
        <dbReference type="SAM" id="MobiDB-lite"/>
    </source>
</evidence>
<evidence type="ECO:0000313" key="2">
    <source>
        <dbReference type="EMBL" id="KAG2562704.1"/>
    </source>
</evidence>
<reference evidence="2" key="1">
    <citation type="submission" date="2020-05" db="EMBL/GenBank/DDBJ databases">
        <title>WGS assembly of Panicum virgatum.</title>
        <authorList>
            <person name="Lovell J.T."/>
            <person name="Jenkins J."/>
            <person name="Shu S."/>
            <person name="Juenger T.E."/>
            <person name="Schmutz J."/>
        </authorList>
    </citation>
    <scope>NUCLEOTIDE SEQUENCE</scope>
    <source>
        <strain evidence="2">AP13</strain>
    </source>
</reference>
<dbReference type="EMBL" id="CM029051">
    <property type="protein sequence ID" value="KAG2562704.1"/>
    <property type="molecule type" value="Genomic_DNA"/>
</dbReference>
<feature type="compositionally biased region" description="Gly residues" evidence="1">
    <location>
        <begin position="1"/>
        <end position="13"/>
    </location>
</feature>
<sequence>MVFLHGGTGGNGGSSSAAAGAGGSPPPREVHARRDAVLDSWRLVSARRSDSPPRRSGSAGRDCSPSRHSKSRQRSRSPTGGRNRSGRAVPLPGDREGPQTPEAGRRAIRPRRRSRVSHHPVASPRTAPLAPSKRRSCDGGCVAGREAASLRLFPVGRHLPLTDDRPLQDPV</sequence>
<proteinExistence type="predicted"/>
<gene>
    <name evidence="2" type="ORF">PVAP13_8KG258522</name>
</gene>
<accession>A0A8T0PXI3</accession>
<organism evidence="2 3">
    <name type="scientific">Panicum virgatum</name>
    <name type="common">Blackwell switchgrass</name>
    <dbReference type="NCBI Taxonomy" id="38727"/>
    <lineage>
        <taxon>Eukaryota</taxon>
        <taxon>Viridiplantae</taxon>
        <taxon>Streptophyta</taxon>
        <taxon>Embryophyta</taxon>
        <taxon>Tracheophyta</taxon>
        <taxon>Spermatophyta</taxon>
        <taxon>Magnoliopsida</taxon>
        <taxon>Liliopsida</taxon>
        <taxon>Poales</taxon>
        <taxon>Poaceae</taxon>
        <taxon>PACMAD clade</taxon>
        <taxon>Panicoideae</taxon>
        <taxon>Panicodae</taxon>
        <taxon>Paniceae</taxon>
        <taxon>Panicinae</taxon>
        <taxon>Panicum</taxon>
        <taxon>Panicum sect. Hiantes</taxon>
    </lineage>
</organism>
<dbReference type="AlphaFoldDB" id="A0A8T0PXI3"/>
<name>A0A8T0PXI3_PANVG</name>